<dbReference type="SUPFAM" id="SSF53756">
    <property type="entry name" value="UDP-Glycosyltransferase/glycogen phosphorylase"/>
    <property type="match status" value="1"/>
</dbReference>
<proteinExistence type="predicted"/>
<dbReference type="EMBL" id="CP031146">
    <property type="protein sequence ID" value="AXM98951.1"/>
    <property type="molecule type" value="Genomic_DNA"/>
</dbReference>
<feature type="domain" description="Glycosyl transferase family 1" evidence="1">
    <location>
        <begin position="803"/>
        <end position="958"/>
    </location>
</feature>
<protein>
    <submittedName>
        <fullName evidence="3">DUF535 domain-containing protein</fullName>
    </submittedName>
</protein>
<dbReference type="PANTHER" id="PTHR38785">
    <property type="entry name" value="HOMOLOG OF VIRK"/>
    <property type="match status" value="1"/>
</dbReference>
<name>A0AAD0VWB6_PSEDL</name>
<dbReference type="PANTHER" id="PTHR38785:SF1">
    <property type="entry name" value="HOMOLOG OF VIRK"/>
    <property type="match status" value="1"/>
</dbReference>
<evidence type="ECO:0000313" key="4">
    <source>
        <dbReference type="Proteomes" id="UP000256503"/>
    </source>
</evidence>
<evidence type="ECO:0000313" key="3">
    <source>
        <dbReference type="EMBL" id="AXM98951.1"/>
    </source>
</evidence>
<sequence>MNLVSLASSLPAVHPGYSPRALKNRLALALLMVRQWPRLRVFMQRLNTALGEDCVAVLGDDCIGILQWPYISKGWDAPERLAVVASHYEVVAGQFPSLLLLGRDDRRTLADLSAYSQGCTLVLDRPMWFKREGELVLNLFQGELRVASLAFSLCRVDGELCLLIGAVQGIHKGIDSETSLNIYRDLTKDFEGLRPRSLLIEATKCVARLVGAAHIHAVSDAYRHHRHPYFGADTGRELAANYDTIWQENGAQMQSREGFFAIPLIAAKRSADDIAPKKRAMYRRRHALLDDLFGQLEAALPDHEVARQLSVHHQRLASALAMQQDTQACAPLGVKDRLTRLLRQFMTEPRPDQRFIAYLRKAGLYPTLKKAFRELLKHGPALLWKPADSKRKSLPLDDPSVPASELFPRELLVICESDLAQGCSARPSWLQHALQGLGYHCQVLDWRDGAACMNALQTASVVIFHRLPATVELLQLLEESKRLKVSSIWDVDALIFDPQAYRLHHDLSPFSEETSGQLLAAVNLYQQALLACDRAIASTPALAKAMLDMGVAHVTLVEWDAAAQTLNSEQLGQLFPTLARDRTRRVLAANIFFAPRSFGGATVVAEQMARLMVATTTFQQFIFTSLPQADAEPYSLYRYEAHGAAVIGMGLPDQRSAHEEFENPATLPVFDTVLKRVAPDLVHMHSIQGLSALLADSCRRAGLPFVVTLHDCWWICGRHFMIDNHGKYCGQTTIRADVCARCVDDPELNDYRQAFLASTLKQANLLLAPSHFARNLYIANGFDAATIRVNRNGILPPAADYHRHPGKAIRFGFVGGNATIKGIDVITRAFAGLQRTDYELRVVDNLLHLGFRSLNRHSIKIPGTVSIVPGYTQANMDEFFAGIDVLLFPTQSKETFGLAVREALVRDVWVISTHAGGTVEDIVDGVNGTLIPLSADEKYLRQALVDILEHPERYRQHRNTFKQGITLCSDQALELQAMYDEVLKASAKAKGLCPQR</sequence>
<feature type="domain" description="Glycosyltransferase subfamily 4-like N-terminal" evidence="2">
    <location>
        <begin position="599"/>
        <end position="793"/>
    </location>
</feature>
<organism evidence="3 4">
    <name type="scientific">Pseudomonas plecoglossicida</name>
    <dbReference type="NCBI Taxonomy" id="70775"/>
    <lineage>
        <taxon>Bacteria</taxon>
        <taxon>Pseudomonadati</taxon>
        <taxon>Pseudomonadota</taxon>
        <taxon>Gammaproteobacteria</taxon>
        <taxon>Pseudomonadales</taxon>
        <taxon>Pseudomonadaceae</taxon>
        <taxon>Pseudomonas</taxon>
    </lineage>
</organism>
<dbReference type="Pfam" id="PF00534">
    <property type="entry name" value="Glycos_transf_1"/>
    <property type="match status" value="1"/>
</dbReference>
<dbReference type="InterPro" id="IPR028098">
    <property type="entry name" value="Glyco_trans_4-like_N"/>
</dbReference>
<dbReference type="InterPro" id="IPR011990">
    <property type="entry name" value="TPR-like_helical_dom_sf"/>
</dbReference>
<reference evidence="3 4" key="1">
    <citation type="submission" date="2018-07" db="EMBL/GenBank/DDBJ databases">
        <title>Complete genome sequence of a Pseudomonas plecoglossicida strain pathogenic to the marine fish, Larimichthys crocea.</title>
        <authorList>
            <person name="Tao Z."/>
        </authorList>
    </citation>
    <scope>NUCLEOTIDE SEQUENCE [LARGE SCALE GENOMIC DNA]</scope>
    <source>
        <strain evidence="3 4">XSDHY-P</strain>
    </source>
</reference>
<dbReference type="Pfam" id="PF13579">
    <property type="entry name" value="Glyco_trans_4_4"/>
    <property type="match status" value="1"/>
</dbReference>
<dbReference type="CDD" id="cd03823">
    <property type="entry name" value="GT4_ExpE7-like"/>
    <property type="match status" value="1"/>
</dbReference>
<dbReference type="Proteomes" id="UP000256503">
    <property type="component" value="Chromosome"/>
</dbReference>
<dbReference type="GO" id="GO:0016757">
    <property type="term" value="F:glycosyltransferase activity"/>
    <property type="evidence" value="ECO:0007669"/>
    <property type="project" value="InterPro"/>
</dbReference>
<dbReference type="Pfam" id="PF04393">
    <property type="entry name" value="DUF535"/>
    <property type="match status" value="1"/>
</dbReference>
<dbReference type="InterPro" id="IPR007488">
    <property type="entry name" value="DUF535"/>
</dbReference>
<evidence type="ECO:0000259" key="2">
    <source>
        <dbReference type="Pfam" id="PF13579"/>
    </source>
</evidence>
<dbReference type="AlphaFoldDB" id="A0AAD0VWB6"/>
<evidence type="ECO:0000259" key="1">
    <source>
        <dbReference type="Pfam" id="PF00534"/>
    </source>
</evidence>
<dbReference type="GO" id="GO:0006974">
    <property type="term" value="P:DNA damage response"/>
    <property type="evidence" value="ECO:0007669"/>
    <property type="project" value="TreeGrafter"/>
</dbReference>
<gene>
    <name evidence="3" type="ORF">DVB73_03500</name>
</gene>
<accession>A0AAD0VWB6</accession>
<dbReference type="SUPFAM" id="SSF48452">
    <property type="entry name" value="TPR-like"/>
    <property type="match status" value="1"/>
</dbReference>
<dbReference type="Gene3D" id="3.40.50.2000">
    <property type="entry name" value="Glycogen Phosphorylase B"/>
    <property type="match status" value="2"/>
</dbReference>
<dbReference type="InterPro" id="IPR001296">
    <property type="entry name" value="Glyco_trans_1"/>
</dbReference>